<gene>
    <name evidence="2" type="ORF">I79_016894</name>
</gene>
<protein>
    <submittedName>
        <fullName evidence="2">Uncharacterized protein</fullName>
    </submittedName>
</protein>
<dbReference type="EMBL" id="JH001019">
    <property type="protein sequence ID" value="EGV99090.1"/>
    <property type="molecule type" value="Genomic_DNA"/>
</dbReference>
<dbReference type="InParanoid" id="G3I0K6"/>
<evidence type="ECO:0000313" key="2">
    <source>
        <dbReference type="EMBL" id="EGV99090.1"/>
    </source>
</evidence>
<dbReference type="AlphaFoldDB" id="G3I0K6"/>
<organism evidence="2 3">
    <name type="scientific">Cricetulus griseus</name>
    <name type="common">Chinese hamster</name>
    <name type="synonym">Cricetulus barabensis griseus</name>
    <dbReference type="NCBI Taxonomy" id="10029"/>
    <lineage>
        <taxon>Eukaryota</taxon>
        <taxon>Metazoa</taxon>
        <taxon>Chordata</taxon>
        <taxon>Craniata</taxon>
        <taxon>Vertebrata</taxon>
        <taxon>Euteleostomi</taxon>
        <taxon>Mammalia</taxon>
        <taxon>Eutheria</taxon>
        <taxon>Euarchontoglires</taxon>
        <taxon>Glires</taxon>
        <taxon>Rodentia</taxon>
        <taxon>Myomorpha</taxon>
        <taxon>Muroidea</taxon>
        <taxon>Cricetidae</taxon>
        <taxon>Cricetinae</taxon>
        <taxon>Cricetulus</taxon>
    </lineage>
</organism>
<keyword evidence="1" id="KW-0472">Membrane</keyword>
<keyword evidence="1" id="KW-0812">Transmembrane</keyword>
<accession>G3I0K6</accession>
<keyword evidence="1" id="KW-1133">Transmembrane helix</keyword>
<evidence type="ECO:0000313" key="3">
    <source>
        <dbReference type="Proteomes" id="UP000001075"/>
    </source>
</evidence>
<name>G3I0K6_CRIGR</name>
<proteinExistence type="predicted"/>
<evidence type="ECO:0000256" key="1">
    <source>
        <dbReference type="SAM" id="Phobius"/>
    </source>
</evidence>
<sequence length="129" mass="15052">MLLERAPVHWTSPFASVSMCQQLVLDIPFLTESFRSWSLKNQLYNGISHIFISNPSLLPEGWIHGLNFLISIFIAMCTVSQKTDSWSSPDWQNVNFILLHWKISSALLILLFHILYFRNVAFLRLRKFP</sequence>
<reference evidence="3" key="1">
    <citation type="journal article" date="2011" name="Nat. Biotechnol.">
        <title>The genomic sequence of the Chinese hamster ovary (CHO)-K1 cell line.</title>
        <authorList>
            <person name="Xu X."/>
            <person name="Nagarajan H."/>
            <person name="Lewis N.E."/>
            <person name="Pan S."/>
            <person name="Cai Z."/>
            <person name="Liu X."/>
            <person name="Chen W."/>
            <person name="Xie M."/>
            <person name="Wang W."/>
            <person name="Hammond S."/>
            <person name="Andersen M.R."/>
            <person name="Neff N."/>
            <person name="Passarelli B."/>
            <person name="Koh W."/>
            <person name="Fan H.C."/>
            <person name="Wang J."/>
            <person name="Gui Y."/>
            <person name="Lee K.H."/>
            <person name="Betenbaugh M.J."/>
            <person name="Quake S.R."/>
            <person name="Famili I."/>
            <person name="Palsson B.O."/>
            <person name="Wang J."/>
        </authorList>
    </citation>
    <scope>NUCLEOTIDE SEQUENCE [LARGE SCALE GENOMIC DNA]</scope>
    <source>
        <strain evidence="3">CHO K1 cell line</strain>
    </source>
</reference>
<feature type="transmembrane region" description="Helical" evidence="1">
    <location>
        <begin position="96"/>
        <end position="117"/>
    </location>
</feature>
<feature type="transmembrane region" description="Helical" evidence="1">
    <location>
        <begin position="57"/>
        <end position="76"/>
    </location>
</feature>
<dbReference type="Proteomes" id="UP000001075">
    <property type="component" value="Unassembled WGS sequence"/>
</dbReference>